<dbReference type="Gene3D" id="3.30.300.30">
    <property type="match status" value="1"/>
</dbReference>
<keyword evidence="2" id="KW-0436">Ligase</keyword>
<dbReference type="OrthoDB" id="9757771at2"/>
<dbReference type="PANTHER" id="PTHR43201:SF5">
    <property type="entry name" value="MEDIUM-CHAIN ACYL-COA LIGASE ACSF2, MITOCHONDRIAL"/>
    <property type="match status" value="1"/>
</dbReference>
<sequence>MTTITKAYSQHAKIRAEKTAIHTEDKDVTYREWAEAVERTAAWLQSRDSCNRTIGILLPNGIDFLQFFAGAAMAGWNAVPYDMKWKTPELQKRVALSKPSIIVTTEKSFNYLNEVFPEVRKVGDCLQEIAVTHVTTITPPGDNPPFYTGFTSGTTGSPKAFVRSHDSWVKSFECSVHDFGLDETVHALIPGSLFHSHFLYGAISTLHLGGTVYLLNKFSPSQTMEWLGSCPITALYVVPTMVEAFLKDGQSVERTFKLLSSGAKWTEESKAKIGMMFPDMEMIEFYGAGELSFVSFLTGRDGQSKTSTVGKPCRHVEIEIRDRSGGVITSPDEVGKIHVRSPFLIDGYYEEEDGTIEGIRDKDGWATVHDMGKIDKDGFLTIEGREKNMIMYGGINLFPEEIETVLARHPGVEEVAVIGMPDTYWGQIAVAVVVGHAEKLELKRFCKEHLAGYKIPRRWLFVPSLPYTTSGKVARAELRRQMESRV</sequence>
<dbReference type="AlphaFoldDB" id="A0A0M0G067"/>
<dbReference type="Gene3D" id="3.40.50.12780">
    <property type="entry name" value="N-terminal domain of ligase-like"/>
    <property type="match status" value="1"/>
</dbReference>
<dbReference type="InterPro" id="IPR025110">
    <property type="entry name" value="AMP-bd_C"/>
</dbReference>
<feature type="domain" description="AMP-dependent synthetase/ligase" evidence="3">
    <location>
        <begin position="10"/>
        <end position="349"/>
    </location>
</feature>
<gene>
    <name evidence="5" type="ORF">AF331_20525</name>
</gene>
<evidence type="ECO:0000313" key="5">
    <source>
        <dbReference type="EMBL" id="KON83210.1"/>
    </source>
</evidence>
<dbReference type="InterPro" id="IPR042099">
    <property type="entry name" value="ANL_N_sf"/>
</dbReference>
<feature type="domain" description="AMP-binding enzyme C-terminal" evidence="4">
    <location>
        <begin position="401"/>
        <end position="472"/>
    </location>
</feature>
<dbReference type="PANTHER" id="PTHR43201">
    <property type="entry name" value="ACYL-COA SYNTHETASE"/>
    <property type="match status" value="1"/>
</dbReference>
<dbReference type="GO" id="GO:0006631">
    <property type="term" value="P:fatty acid metabolic process"/>
    <property type="evidence" value="ECO:0007669"/>
    <property type="project" value="TreeGrafter"/>
</dbReference>
<dbReference type="Pfam" id="PF13193">
    <property type="entry name" value="AMP-binding_C"/>
    <property type="match status" value="1"/>
</dbReference>
<evidence type="ECO:0000256" key="1">
    <source>
        <dbReference type="ARBA" id="ARBA00006432"/>
    </source>
</evidence>
<evidence type="ECO:0000313" key="6">
    <source>
        <dbReference type="Proteomes" id="UP000037405"/>
    </source>
</evidence>
<organism evidence="5 6">
    <name type="scientific">Rossellomorea marisflavi</name>
    <dbReference type="NCBI Taxonomy" id="189381"/>
    <lineage>
        <taxon>Bacteria</taxon>
        <taxon>Bacillati</taxon>
        <taxon>Bacillota</taxon>
        <taxon>Bacilli</taxon>
        <taxon>Bacillales</taxon>
        <taxon>Bacillaceae</taxon>
        <taxon>Rossellomorea</taxon>
    </lineage>
</organism>
<comment type="similarity">
    <text evidence="1">Belongs to the ATP-dependent AMP-binding enzyme family.</text>
</comment>
<evidence type="ECO:0000259" key="3">
    <source>
        <dbReference type="Pfam" id="PF00501"/>
    </source>
</evidence>
<dbReference type="STRING" id="189381.GCA_900166615_00112"/>
<dbReference type="InterPro" id="IPR045851">
    <property type="entry name" value="AMP-bd_C_sf"/>
</dbReference>
<reference evidence="6" key="1">
    <citation type="submission" date="2015-07" db="EMBL/GenBank/DDBJ databases">
        <title>Fjat-14235 jcm11544.</title>
        <authorList>
            <person name="Liu B."/>
            <person name="Wang J."/>
            <person name="Zhu Y."/>
            <person name="Liu G."/>
            <person name="Chen Q."/>
            <person name="Chen Z."/>
            <person name="Lan J."/>
            <person name="Che J."/>
            <person name="Ge C."/>
            <person name="Shi H."/>
            <person name="Pan Z."/>
            <person name="Liu X."/>
        </authorList>
    </citation>
    <scope>NUCLEOTIDE SEQUENCE [LARGE SCALE GENOMIC DNA]</scope>
    <source>
        <strain evidence="6">JCM 11544</strain>
    </source>
</reference>
<evidence type="ECO:0000256" key="2">
    <source>
        <dbReference type="ARBA" id="ARBA00022598"/>
    </source>
</evidence>
<keyword evidence="6" id="KW-1185">Reference proteome</keyword>
<dbReference type="NCBIfam" id="NF005797">
    <property type="entry name" value="PRK07638.1"/>
    <property type="match status" value="1"/>
</dbReference>
<dbReference type="EMBL" id="LGUE01000008">
    <property type="protein sequence ID" value="KON83210.1"/>
    <property type="molecule type" value="Genomic_DNA"/>
</dbReference>
<proteinExistence type="inferred from homology"/>
<dbReference type="Proteomes" id="UP000037405">
    <property type="component" value="Unassembled WGS sequence"/>
</dbReference>
<dbReference type="GO" id="GO:0031956">
    <property type="term" value="F:medium-chain fatty acid-CoA ligase activity"/>
    <property type="evidence" value="ECO:0007669"/>
    <property type="project" value="TreeGrafter"/>
</dbReference>
<name>A0A0M0G067_9BACI</name>
<comment type="caution">
    <text evidence="5">The sequence shown here is derived from an EMBL/GenBank/DDBJ whole genome shotgun (WGS) entry which is preliminary data.</text>
</comment>
<dbReference type="PATRIC" id="fig|189381.12.peg.3644"/>
<dbReference type="Pfam" id="PF00501">
    <property type="entry name" value="AMP-binding"/>
    <property type="match status" value="1"/>
</dbReference>
<accession>A0A0M0G067</accession>
<protein>
    <submittedName>
        <fullName evidence="5">Acyl-CoA synthetase</fullName>
    </submittedName>
</protein>
<evidence type="ECO:0000259" key="4">
    <source>
        <dbReference type="Pfam" id="PF13193"/>
    </source>
</evidence>
<dbReference type="RefSeq" id="WP_053429832.1">
    <property type="nucleotide sequence ID" value="NZ_LGUE01000008.1"/>
</dbReference>
<dbReference type="SUPFAM" id="SSF56801">
    <property type="entry name" value="Acetyl-CoA synthetase-like"/>
    <property type="match status" value="1"/>
</dbReference>
<dbReference type="InterPro" id="IPR000873">
    <property type="entry name" value="AMP-dep_synth/lig_dom"/>
</dbReference>